<dbReference type="Proteomes" id="UP000321595">
    <property type="component" value="Chromosome"/>
</dbReference>
<feature type="domain" description="Type II secretion system protein GspG C-terminal" evidence="2">
    <location>
        <begin position="45"/>
        <end position="133"/>
    </location>
</feature>
<feature type="transmembrane region" description="Helical" evidence="1">
    <location>
        <begin position="21"/>
        <end position="46"/>
    </location>
</feature>
<dbReference type="NCBIfam" id="TIGR02532">
    <property type="entry name" value="IV_pilin_GFxxxE"/>
    <property type="match status" value="1"/>
</dbReference>
<keyword evidence="1" id="KW-0472">Membrane</keyword>
<evidence type="ECO:0000256" key="1">
    <source>
        <dbReference type="SAM" id="Phobius"/>
    </source>
</evidence>
<organism evidence="3 4">
    <name type="scientific">Microvenator marinus</name>
    <dbReference type="NCBI Taxonomy" id="2600177"/>
    <lineage>
        <taxon>Bacteria</taxon>
        <taxon>Deltaproteobacteria</taxon>
        <taxon>Bradymonadales</taxon>
        <taxon>Microvenatoraceae</taxon>
        <taxon>Microvenator</taxon>
    </lineage>
</organism>
<name>A0A5B8XN44_9DELT</name>
<evidence type="ECO:0000259" key="2">
    <source>
        <dbReference type="Pfam" id="PF08334"/>
    </source>
</evidence>
<evidence type="ECO:0000313" key="3">
    <source>
        <dbReference type="EMBL" id="QED27262.1"/>
    </source>
</evidence>
<dbReference type="SUPFAM" id="SSF54523">
    <property type="entry name" value="Pili subunits"/>
    <property type="match status" value="1"/>
</dbReference>
<dbReference type="InterPro" id="IPR045584">
    <property type="entry name" value="Pilin-like"/>
</dbReference>
<keyword evidence="1" id="KW-0812">Transmembrane</keyword>
<sequence length="139" mass="15518">MLEQKKIRKTSLRRTLAEARGMTIVELMIVLTIIASIMGVVGFYVFGAIDRANVKEAQIEIANLTQMVESYYLTSDPKQFPNELEDLAKGPSKLTEKVPQDPWGQPYIYKKTGTRDFEIYSVGADGVEGNEDDVRAAGK</sequence>
<dbReference type="OrthoDB" id="9795612at2"/>
<keyword evidence="1" id="KW-1133">Transmembrane helix</keyword>
<dbReference type="Pfam" id="PF08334">
    <property type="entry name" value="T2SSG"/>
    <property type="match status" value="1"/>
</dbReference>
<dbReference type="Gene3D" id="3.30.700.10">
    <property type="entry name" value="Glycoprotein, Type 4 Pilin"/>
    <property type="match status" value="1"/>
</dbReference>
<dbReference type="KEGG" id="bbae:FRD01_08400"/>
<keyword evidence="4" id="KW-1185">Reference proteome</keyword>
<dbReference type="InterPro" id="IPR013545">
    <property type="entry name" value="T2SS_protein-GspG_C"/>
</dbReference>
<gene>
    <name evidence="3" type="ORF">FRD01_08400</name>
</gene>
<protein>
    <submittedName>
        <fullName evidence="3">Prepilin-type N-terminal cleavage/methylation domain-containing protein</fullName>
    </submittedName>
</protein>
<dbReference type="InterPro" id="IPR012902">
    <property type="entry name" value="N_methyl_site"/>
</dbReference>
<proteinExistence type="predicted"/>
<accession>A0A5B8XN44</accession>
<dbReference type="RefSeq" id="WP_146958947.1">
    <property type="nucleotide sequence ID" value="NZ_CP042467.1"/>
</dbReference>
<reference evidence="3 4" key="1">
    <citation type="submission" date="2019-08" db="EMBL/GenBank/DDBJ databases">
        <authorList>
            <person name="Liang Q."/>
        </authorList>
    </citation>
    <scope>NUCLEOTIDE SEQUENCE [LARGE SCALE GENOMIC DNA]</scope>
    <source>
        <strain evidence="3 4">V1718</strain>
    </source>
</reference>
<dbReference type="EMBL" id="CP042467">
    <property type="protein sequence ID" value="QED27262.1"/>
    <property type="molecule type" value="Genomic_DNA"/>
</dbReference>
<dbReference type="AlphaFoldDB" id="A0A5B8XN44"/>
<evidence type="ECO:0000313" key="4">
    <source>
        <dbReference type="Proteomes" id="UP000321595"/>
    </source>
</evidence>